<dbReference type="InterPro" id="IPR003599">
    <property type="entry name" value="Ig_sub"/>
</dbReference>
<evidence type="ECO:0000256" key="7">
    <source>
        <dbReference type="ARBA" id="ARBA00022737"/>
    </source>
</evidence>
<keyword evidence="17" id="KW-1185">Reference proteome</keyword>
<keyword evidence="4" id="KW-0964">Secreted</keyword>
<dbReference type="InterPro" id="IPR007110">
    <property type="entry name" value="Ig-like_dom"/>
</dbReference>
<reference evidence="16 17" key="1">
    <citation type="submission" date="2013-11" db="EMBL/GenBank/DDBJ databases">
        <title>The Damaraland mole rat (Fukomys damarensis) genome and evolution of African mole rats.</title>
        <authorList>
            <person name="Gladyshev V.N."/>
            <person name="Fang X."/>
        </authorList>
    </citation>
    <scope>NUCLEOTIDE SEQUENCE [LARGE SCALE GENOMIC DNA]</scope>
    <source>
        <tissue evidence="16">Liver</tissue>
    </source>
</reference>
<feature type="domain" description="Ig-like" evidence="15">
    <location>
        <begin position="92"/>
        <end position="172"/>
    </location>
</feature>
<keyword evidence="13" id="KW-0393">Immunoglobulin domain</keyword>
<evidence type="ECO:0000256" key="6">
    <source>
        <dbReference type="ARBA" id="ARBA00022729"/>
    </source>
</evidence>
<dbReference type="InterPro" id="IPR015621">
    <property type="entry name" value="IL-1_rcpt_fam"/>
</dbReference>
<dbReference type="PANTHER" id="PTHR11890">
    <property type="entry name" value="INTERLEUKIN-1 RECEPTOR FAMILY MEMBER"/>
    <property type="match status" value="1"/>
</dbReference>
<comment type="similarity">
    <text evidence="3">Belongs to the interleukin-1 receptor family.</text>
</comment>
<dbReference type="SMART" id="SM00409">
    <property type="entry name" value="IG"/>
    <property type="match status" value="3"/>
</dbReference>
<dbReference type="InterPro" id="IPR013151">
    <property type="entry name" value="Immunoglobulin_dom"/>
</dbReference>
<accession>A0A091E621</accession>
<dbReference type="GO" id="GO:0004910">
    <property type="term" value="F:interleukin-1, type II, blocking receptor activity"/>
    <property type="evidence" value="ECO:0007669"/>
    <property type="project" value="InterPro"/>
</dbReference>
<evidence type="ECO:0000256" key="2">
    <source>
        <dbReference type="ARBA" id="ARBA00004613"/>
    </source>
</evidence>
<keyword evidence="6" id="KW-0732">Signal</keyword>
<keyword evidence="12" id="KW-0325">Glycoprotein</keyword>
<dbReference type="Pfam" id="PF00047">
    <property type="entry name" value="ig"/>
    <property type="match status" value="1"/>
</dbReference>
<dbReference type="InterPro" id="IPR013783">
    <property type="entry name" value="Ig-like_fold"/>
</dbReference>
<gene>
    <name evidence="16" type="ORF">H920_08036</name>
</gene>
<sequence length="446" mass="49850">MHMQAGLNKRRPEHPELSIFISDITVRLRMQPAGNQIMTSCFPRKLLGGIFILCMLIMGVSAFTTPSEEHTVTAGNCSFRGKHYKVELRVAGEPVVLRCPLLWPRLGATASPQDLMTWHRNGSAQLLPGAEPRMQVKDSTLWILPAMWGDAGTYICTVRDASHCEEMAIELKIFEDAETSLPLISYPQIVTLGTDSMLMCPDTLDFARDKAGRSVRWYKGSVLLGGDGGKFHSVEEKRRLLIVNVSMEDEGYYRCVLTFAREGREYNITRNVKLRVHRRTNTVPVVISPLDTISASLGSRLTIPCKVSLGAGTPLATSLWWMANITQVESAYSRGRVTEGPRREYSENGENFIEVPLNFNPVIREDLNTDFKCIVSTTLGLQTLRTTVKEAPSTFSWGVALAPLLLVFLVLGAICMHQHYKRRAGKAYGLTMLNTSFQDFHPIPEK</sequence>
<evidence type="ECO:0000313" key="16">
    <source>
        <dbReference type="EMBL" id="KFO30561.1"/>
    </source>
</evidence>
<dbReference type="GO" id="GO:0016020">
    <property type="term" value="C:membrane"/>
    <property type="evidence" value="ECO:0007669"/>
    <property type="project" value="UniProtKB-SubCell"/>
</dbReference>
<evidence type="ECO:0000256" key="12">
    <source>
        <dbReference type="ARBA" id="ARBA00023180"/>
    </source>
</evidence>
<dbReference type="InterPro" id="IPR036179">
    <property type="entry name" value="Ig-like_dom_sf"/>
</dbReference>
<dbReference type="eggNOG" id="ENOG502QVTS">
    <property type="taxonomic scope" value="Eukaryota"/>
</dbReference>
<dbReference type="STRING" id="885580.ENSFDAP00000006418"/>
<protein>
    <submittedName>
        <fullName evidence="16">Interleukin-1 receptor type 2</fullName>
    </submittedName>
</protein>
<evidence type="ECO:0000259" key="15">
    <source>
        <dbReference type="PROSITE" id="PS50835"/>
    </source>
</evidence>
<dbReference type="GO" id="GO:0019966">
    <property type="term" value="F:interleukin-1 binding"/>
    <property type="evidence" value="ECO:0007669"/>
    <property type="project" value="TreeGrafter"/>
</dbReference>
<evidence type="ECO:0000256" key="8">
    <source>
        <dbReference type="ARBA" id="ARBA00022989"/>
    </source>
</evidence>
<feature type="domain" description="Ig-like" evidence="15">
    <location>
        <begin position="284"/>
        <end position="389"/>
    </location>
</feature>
<feature type="domain" description="Ig-like" evidence="15">
    <location>
        <begin position="182"/>
        <end position="269"/>
    </location>
</feature>
<feature type="transmembrane region" description="Helical" evidence="14">
    <location>
        <begin position="46"/>
        <end position="64"/>
    </location>
</feature>
<dbReference type="PROSITE" id="PS50835">
    <property type="entry name" value="IG_LIKE"/>
    <property type="match status" value="3"/>
</dbReference>
<dbReference type="AlphaFoldDB" id="A0A091E621"/>
<evidence type="ECO:0000256" key="13">
    <source>
        <dbReference type="ARBA" id="ARBA00023319"/>
    </source>
</evidence>
<name>A0A091E621_FUKDA</name>
<evidence type="ECO:0000256" key="10">
    <source>
        <dbReference type="ARBA" id="ARBA00023157"/>
    </source>
</evidence>
<proteinExistence type="inferred from homology"/>
<dbReference type="SUPFAM" id="SSF48726">
    <property type="entry name" value="Immunoglobulin"/>
    <property type="match status" value="3"/>
</dbReference>
<dbReference type="PRINTS" id="PR01539">
    <property type="entry name" value="INTRLEUKN1R2"/>
</dbReference>
<dbReference type="InterPro" id="IPR004074">
    <property type="entry name" value="IL-1_rcpt_I/II-typ"/>
</dbReference>
<dbReference type="Proteomes" id="UP000028990">
    <property type="component" value="Unassembled WGS sequence"/>
</dbReference>
<keyword evidence="11 16" id="KW-0675">Receptor</keyword>
<dbReference type="FunFam" id="2.60.40.10:FF:000188">
    <property type="entry name" value="Interleukin-1 receptor accessory protein-like 1"/>
    <property type="match status" value="1"/>
</dbReference>
<keyword evidence="5 14" id="KW-0812">Transmembrane</keyword>
<dbReference type="PRINTS" id="PR01536">
    <property type="entry name" value="INTRLKN1R12F"/>
</dbReference>
<organism evidence="16 17">
    <name type="scientific">Fukomys damarensis</name>
    <name type="common">Damaraland mole rat</name>
    <name type="synonym">Cryptomys damarensis</name>
    <dbReference type="NCBI Taxonomy" id="885580"/>
    <lineage>
        <taxon>Eukaryota</taxon>
        <taxon>Metazoa</taxon>
        <taxon>Chordata</taxon>
        <taxon>Craniata</taxon>
        <taxon>Vertebrata</taxon>
        <taxon>Euteleostomi</taxon>
        <taxon>Mammalia</taxon>
        <taxon>Eutheria</taxon>
        <taxon>Euarchontoglires</taxon>
        <taxon>Glires</taxon>
        <taxon>Rodentia</taxon>
        <taxon>Hystricomorpha</taxon>
        <taxon>Bathyergidae</taxon>
        <taxon>Fukomys</taxon>
    </lineage>
</organism>
<evidence type="ECO:0000256" key="1">
    <source>
        <dbReference type="ARBA" id="ARBA00004479"/>
    </source>
</evidence>
<keyword evidence="7" id="KW-0677">Repeat</keyword>
<keyword evidence="10" id="KW-1015">Disulfide bond</keyword>
<evidence type="ECO:0000256" key="14">
    <source>
        <dbReference type="SAM" id="Phobius"/>
    </source>
</evidence>
<dbReference type="Gene3D" id="2.60.40.10">
    <property type="entry name" value="Immunoglobulins"/>
    <property type="match status" value="3"/>
</dbReference>
<dbReference type="SMART" id="SM00408">
    <property type="entry name" value="IGc2"/>
    <property type="match status" value="2"/>
</dbReference>
<dbReference type="InterPro" id="IPR004077">
    <property type="entry name" value="IL-1_rcpt_II-typ"/>
</dbReference>
<dbReference type="PANTHER" id="PTHR11890:SF3">
    <property type="entry name" value="INTERLEUKIN-1 RECEPTOR TYPE 2"/>
    <property type="match status" value="1"/>
</dbReference>
<comment type="subcellular location">
    <subcellularLocation>
        <location evidence="1">Membrane</location>
        <topology evidence="1">Single-pass type I membrane protein</topology>
    </subcellularLocation>
    <subcellularLocation>
        <location evidence="2">Secreted</location>
    </subcellularLocation>
</comment>
<evidence type="ECO:0000256" key="5">
    <source>
        <dbReference type="ARBA" id="ARBA00022692"/>
    </source>
</evidence>
<evidence type="ECO:0000256" key="9">
    <source>
        <dbReference type="ARBA" id="ARBA00023136"/>
    </source>
</evidence>
<dbReference type="GO" id="GO:0005576">
    <property type="term" value="C:extracellular region"/>
    <property type="evidence" value="ECO:0007669"/>
    <property type="project" value="UniProtKB-SubCell"/>
</dbReference>
<dbReference type="EMBL" id="KN122400">
    <property type="protein sequence ID" value="KFO30561.1"/>
    <property type="molecule type" value="Genomic_DNA"/>
</dbReference>
<evidence type="ECO:0000256" key="11">
    <source>
        <dbReference type="ARBA" id="ARBA00023170"/>
    </source>
</evidence>
<evidence type="ECO:0000313" key="17">
    <source>
        <dbReference type="Proteomes" id="UP000028990"/>
    </source>
</evidence>
<dbReference type="InterPro" id="IPR003598">
    <property type="entry name" value="Ig_sub2"/>
</dbReference>
<evidence type="ECO:0000256" key="3">
    <source>
        <dbReference type="ARBA" id="ARBA00009752"/>
    </source>
</evidence>
<keyword evidence="8 14" id="KW-1133">Transmembrane helix</keyword>
<keyword evidence="9 14" id="KW-0472">Membrane</keyword>
<evidence type="ECO:0000256" key="4">
    <source>
        <dbReference type="ARBA" id="ARBA00022525"/>
    </source>
</evidence>
<feature type="transmembrane region" description="Helical" evidence="14">
    <location>
        <begin position="395"/>
        <end position="416"/>
    </location>
</feature>